<name>A0ABP7SL34_9PSEU</name>
<protein>
    <submittedName>
        <fullName evidence="1">Uncharacterized protein</fullName>
    </submittedName>
</protein>
<dbReference type="EMBL" id="BAABAL010000016">
    <property type="protein sequence ID" value="GAA4013107.1"/>
    <property type="molecule type" value="Genomic_DNA"/>
</dbReference>
<organism evidence="1 2">
    <name type="scientific">Allokutzneria multivorans</name>
    <dbReference type="NCBI Taxonomy" id="1142134"/>
    <lineage>
        <taxon>Bacteria</taxon>
        <taxon>Bacillati</taxon>
        <taxon>Actinomycetota</taxon>
        <taxon>Actinomycetes</taxon>
        <taxon>Pseudonocardiales</taxon>
        <taxon>Pseudonocardiaceae</taxon>
        <taxon>Allokutzneria</taxon>
    </lineage>
</organism>
<gene>
    <name evidence="1" type="ORF">GCM10022247_39670</name>
</gene>
<comment type="caution">
    <text evidence="1">The sequence shown here is derived from an EMBL/GenBank/DDBJ whole genome shotgun (WGS) entry which is preliminary data.</text>
</comment>
<dbReference type="RefSeq" id="WP_344876891.1">
    <property type="nucleotide sequence ID" value="NZ_BAABAL010000016.1"/>
</dbReference>
<evidence type="ECO:0000313" key="1">
    <source>
        <dbReference type="EMBL" id="GAA4013107.1"/>
    </source>
</evidence>
<dbReference type="Proteomes" id="UP001501747">
    <property type="component" value="Unassembled WGS sequence"/>
</dbReference>
<keyword evidence="2" id="KW-1185">Reference proteome</keyword>
<proteinExistence type="predicted"/>
<accession>A0ABP7SL34</accession>
<sequence>MAVSPLAAIIATLRVIPRELPQEGLRELARRIRDEIRPRVHAVADNGTNAENHSLHDALGLLGSAAQDFADAADQLHLCEEQIDLYRAEVFPDDVDPTITSAAGTPSTAVDTARVPHPSRWDGHALVRTLEPVWAENIRRTMPCPTKGSRQTMGTWFTAEGLGVPALSGSASTEETDAIDQLLIASPLFPQMSNGFKPGVAKHVETKGAYRMRQENITFAVVVLTAPMCRGRFRCFRAVGAILPIGSTLVVWEPDSDQPKIIEGRADS</sequence>
<reference evidence="2" key="1">
    <citation type="journal article" date="2019" name="Int. J. Syst. Evol. Microbiol.">
        <title>The Global Catalogue of Microorganisms (GCM) 10K type strain sequencing project: providing services to taxonomists for standard genome sequencing and annotation.</title>
        <authorList>
            <consortium name="The Broad Institute Genomics Platform"/>
            <consortium name="The Broad Institute Genome Sequencing Center for Infectious Disease"/>
            <person name="Wu L."/>
            <person name="Ma J."/>
        </authorList>
    </citation>
    <scope>NUCLEOTIDE SEQUENCE [LARGE SCALE GENOMIC DNA]</scope>
    <source>
        <strain evidence="2">JCM 17342</strain>
    </source>
</reference>
<evidence type="ECO:0000313" key="2">
    <source>
        <dbReference type="Proteomes" id="UP001501747"/>
    </source>
</evidence>
<dbReference type="InterPro" id="IPR032724">
    <property type="entry name" value="SCP1.201-like"/>
</dbReference>
<dbReference type="Pfam" id="PF14428">
    <property type="entry name" value="DddA-like"/>
    <property type="match status" value="1"/>
</dbReference>